<reference evidence="1 3" key="2">
    <citation type="journal article" date="2014" name="BMC Genomics">
        <title>An improved genome release (version Mt4.0) for the model legume Medicago truncatula.</title>
        <authorList>
            <person name="Tang H."/>
            <person name="Krishnakumar V."/>
            <person name="Bidwell S."/>
            <person name="Rosen B."/>
            <person name="Chan A."/>
            <person name="Zhou S."/>
            <person name="Gentzbittel L."/>
            <person name="Childs K.L."/>
            <person name="Yandell M."/>
            <person name="Gundlach H."/>
            <person name="Mayer K.F."/>
            <person name="Schwartz D.C."/>
            <person name="Town C.D."/>
        </authorList>
    </citation>
    <scope>GENOME REANNOTATION</scope>
    <source>
        <strain evidence="1">A17</strain>
        <strain evidence="2 3">cv. Jemalong A17</strain>
    </source>
</reference>
<sequence>MDGEQPKRYHVLTYEFEEDLVMVRDNPWQGVSFEVILGLSLWRVVAAVLLIGKKGVENDGEVALDPLTLATDDQLCEMDRLRTDAAVTSTIFSCASIDHIHSNSRGLDAGSSNNIE</sequence>
<proteinExistence type="predicted"/>
<dbReference type="Proteomes" id="UP000002051">
    <property type="component" value="Chromosome 8"/>
</dbReference>
<dbReference type="EnsemblPlants" id="KEH17810">
    <property type="protein sequence ID" value="KEH17810"/>
    <property type="gene ID" value="MTR_8g006610"/>
</dbReference>
<dbReference type="AlphaFoldDB" id="A0A072TWC6"/>
<evidence type="ECO:0000313" key="3">
    <source>
        <dbReference type="Proteomes" id="UP000002051"/>
    </source>
</evidence>
<keyword evidence="3" id="KW-1185">Reference proteome</keyword>
<dbReference type="HOGENOM" id="CLU_2100551_0_0_1"/>
<evidence type="ECO:0000313" key="2">
    <source>
        <dbReference type="EnsemblPlants" id="KEH17810"/>
    </source>
</evidence>
<reference evidence="2" key="3">
    <citation type="submission" date="2015-04" db="UniProtKB">
        <authorList>
            <consortium name="EnsemblPlants"/>
        </authorList>
    </citation>
    <scope>IDENTIFICATION</scope>
    <source>
        <strain evidence="2">cv. Jemalong A17</strain>
    </source>
</reference>
<dbReference type="EMBL" id="CM001224">
    <property type="protein sequence ID" value="KEH17810.1"/>
    <property type="molecule type" value="Genomic_DNA"/>
</dbReference>
<organism evidence="1 3">
    <name type="scientific">Medicago truncatula</name>
    <name type="common">Barrel medic</name>
    <name type="synonym">Medicago tribuloides</name>
    <dbReference type="NCBI Taxonomy" id="3880"/>
    <lineage>
        <taxon>Eukaryota</taxon>
        <taxon>Viridiplantae</taxon>
        <taxon>Streptophyta</taxon>
        <taxon>Embryophyta</taxon>
        <taxon>Tracheophyta</taxon>
        <taxon>Spermatophyta</taxon>
        <taxon>Magnoliopsida</taxon>
        <taxon>eudicotyledons</taxon>
        <taxon>Gunneridae</taxon>
        <taxon>Pentapetalae</taxon>
        <taxon>rosids</taxon>
        <taxon>fabids</taxon>
        <taxon>Fabales</taxon>
        <taxon>Fabaceae</taxon>
        <taxon>Papilionoideae</taxon>
        <taxon>50 kb inversion clade</taxon>
        <taxon>NPAAA clade</taxon>
        <taxon>Hologalegina</taxon>
        <taxon>IRL clade</taxon>
        <taxon>Trifolieae</taxon>
        <taxon>Medicago</taxon>
    </lineage>
</organism>
<evidence type="ECO:0000313" key="1">
    <source>
        <dbReference type="EMBL" id="KEH17810.1"/>
    </source>
</evidence>
<protein>
    <submittedName>
        <fullName evidence="1 2">Uncharacterized protein</fullName>
    </submittedName>
</protein>
<gene>
    <name evidence="1" type="ordered locus">MTR_8g006610</name>
</gene>
<name>A0A072TWC6_MEDTR</name>
<accession>A0A072TWC6</accession>
<reference evidence="1 3" key="1">
    <citation type="journal article" date="2011" name="Nature">
        <title>The Medicago genome provides insight into the evolution of rhizobial symbioses.</title>
        <authorList>
            <person name="Young N.D."/>
            <person name="Debelle F."/>
            <person name="Oldroyd G.E."/>
            <person name="Geurts R."/>
            <person name="Cannon S.B."/>
            <person name="Udvardi M.K."/>
            <person name="Benedito V.A."/>
            <person name="Mayer K.F."/>
            <person name="Gouzy J."/>
            <person name="Schoof H."/>
            <person name="Van de Peer Y."/>
            <person name="Proost S."/>
            <person name="Cook D.R."/>
            <person name="Meyers B.C."/>
            <person name="Spannagl M."/>
            <person name="Cheung F."/>
            <person name="De Mita S."/>
            <person name="Krishnakumar V."/>
            <person name="Gundlach H."/>
            <person name="Zhou S."/>
            <person name="Mudge J."/>
            <person name="Bharti A.K."/>
            <person name="Murray J.D."/>
            <person name="Naoumkina M.A."/>
            <person name="Rosen B."/>
            <person name="Silverstein K.A."/>
            <person name="Tang H."/>
            <person name="Rombauts S."/>
            <person name="Zhao P.X."/>
            <person name="Zhou P."/>
            <person name="Barbe V."/>
            <person name="Bardou P."/>
            <person name="Bechner M."/>
            <person name="Bellec A."/>
            <person name="Berger A."/>
            <person name="Berges H."/>
            <person name="Bidwell S."/>
            <person name="Bisseling T."/>
            <person name="Choisne N."/>
            <person name="Couloux A."/>
            <person name="Denny R."/>
            <person name="Deshpande S."/>
            <person name="Dai X."/>
            <person name="Doyle J.J."/>
            <person name="Dudez A.M."/>
            <person name="Farmer A.D."/>
            <person name="Fouteau S."/>
            <person name="Franken C."/>
            <person name="Gibelin C."/>
            <person name="Gish J."/>
            <person name="Goldstein S."/>
            <person name="Gonzalez A.J."/>
            <person name="Green P.J."/>
            <person name="Hallab A."/>
            <person name="Hartog M."/>
            <person name="Hua A."/>
            <person name="Humphray S.J."/>
            <person name="Jeong D.H."/>
            <person name="Jing Y."/>
            <person name="Jocker A."/>
            <person name="Kenton S.M."/>
            <person name="Kim D.J."/>
            <person name="Klee K."/>
            <person name="Lai H."/>
            <person name="Lang C."/>
            <person name="Lin S."/>
            <person name="Macmil S.L."/>
            <person name="Magdelenat G."/>
            <person name="Matthews L."/>
            <person name="McCorrison J."/>
            <person name="Monaghan E.L."/>
            <person name="Mun J.H."/>
            <person name="Najar F.Z."/>
            <person name="Nicholson C."/>
            <person name="Noirot C."/>
            <person name="O'Bleness M."/>
            <person name="Paule C.R."/>
            <person name="Poulain J."/>
            <person name="Prion F."/>
            <person name="Qin B."/>
            <person name="Qu C."/>
            <person name="Retzel E.F."/>
            <person name="Riddle C."/>
            <person name="Sallet E."/>
            <person name="Samain S."/>
            <person name="Samson N."/>
            <person name="Sanders I."/>
            <person name="Saurat O."/>
            <person name="Scarpelli C."/>
            <person name="Schiex T."/>
            <person name="Segurens B."/>
            <person name="Severin A.J."/>
            <person name="Sherrier D.J."/>
            <person name="Shi R."/>
            <person name="Sims S."/>
            <person name="Singer S.R."/>
            <person name="Sinharoy S."/>
            <person name="Sterck L."/>
            <person name="Viollet A."/>
            <person name="Wang B.B."/>
            <person name="Wang K."/>
            <person name="Wang M."/>
            <person name="Wang X."/>
            <person name="Warfsmann J."/>
            <person name="Weissenbach J."/>
            <person name="White D.D."/>
            <person name="White J.D."/>
            <person name="Wiley G.B."/>
            <person name="Wincker P."/>
            <person name="Xing Y."/>
            <person name="Yang L."/>
            <person name="Yao Z."/>
            <person name="Ying F."/>
            <person name="Zhai J."/>
            <person name="Zhou L."/>
            <person name="Zuber A."/>
            <person name="Denarie J."/>
            <person name="Dixon R.A."/>
            <person name="May G.D."/>
            <person name="Schwartz D.C."/>
            <person name="Rogers J."/>
            <person name="Quetier F."/>
            <person name="Town C.D."/>
            <person name="Roe B.A."/>
        </authorList>
    </citation>
    <scope>NUCLEOTIDE SEQUENCE [LARGE SCALE GENOMIC DNA]</scope>
    <source>
        <strain evidence="1">A17</strain>
        <strain evidence="2 3">cv. Jemalong A17</strain>
    </source>
</reference>